<protein>
    <submittedName>
        <fullName evidence="1">Uncharacterized protein</fullName>
    </submittedName>
</protein>
<gene>
    <name evidence="2" type="ORF">CYMTET_39023</name>
    <name evidence="1" type="ORF">CYMTET_54361</name>
</gene>
<dbReference type="EMBL" id="LGRX02025922">
    <property type="protein sequence ID" value="KAK3251639.1"/>
    <property type="molecule type" value="Genomic_DNA"/>
</dbReference>
<dbReference type="EMBL" id="LGRX02035288">
    <property type="protein sequence ID" value="KAK3235469.1"/>
    <property type="molecule type" value="Genomic_DNA"/>
</dbReference>
<proteinExistence type="predicted"/>
<comment type="caution">
    <text evidence="1">The sequence shown here is derived from an EMBL/GenBank/DDBJ whole genome shotgun (WGS) entry which is preliminary data.</text>
</comment>
<dbReference type="Proteomes" id="UP001190700">
    <property type="component" value="Unassembled WGS sequence"/>
</dbReference>
<sequence length="129" mass="14336">MGMDVTEGIALNPTPETQDGGGKWMKLLAFNLSGGPRHGVGAVPAFSPLIALAKRMDARTIKKIFIEIEGILKTNLDIRDLRELVRILVYDHDRAEDLAVCDFFFHKLPGKSQNRVQVNGTLCLIYNVE</sequence>
<keyword evidence="3" id="KW-1185">Reference proteome</keyword>
<evidence type="ECO:0000313" key="2">
    <source>
        <dbReference type="EMBL" id="KAK3251639.1"/>
    </source>
</evidence>
<reference evidence="1 3" key="1">
    <citation type="journal article" date="2015" name="Genome Biol. Evol.">
        <title>Comparative Genomics of a Bacterivorous Green Alga Reveals Evolutionary Causalities and Consequences of Phago-Mixotrophic Mode of Nutrition.</title>
        <authorList>
            <person name="Burns J.A."/>
            <person name="Paasch A."/>
            <person name="Narechania A."/>
            <person name="Kim E."/>
        </authorList>
    </citation>
    <scope>NUCLEOTIDE SEQUENCE [LARGE SCALE GENOMIC DNA]</scope>
    <source>
        <strain evidence="1">PLY_AMNH</strain>
    </source>
</reference>
<organism evidence="1 3">
    <name type="scientific">Cymbomonas tetramitiformis</name>
    <dbReference type="NCBI Taxonomy" id="36881"/>
    <lineage>
        <taxon>Eukaryota</taxon>
        <taxon>Viridiplantae</taxon>
        <taxon>Chlorophyta</taxon>
        <taxon>Pyramimonadophyceae</taxon>
        <taxon>Pyramimonadales</taxon>
        <taxon>Pyramimonadaceae</taxon>
        <taxon>Cymbomonas</taxon>
    </lineage>
</organism>
<reference evidence="1" key="2">
    <citation type="submission" date="2023-06" db="EMBL/GenBank/DDBJ databases">
        <title>Long-read-based genome assembly of the green algal bacterivore Cymbomonas tetramitiformis.</title>
        <authorList>
            <person name="Gyaltshen Y."/>
            <person name="Rozenberg A."/>
            <person name="Paasch A."/>
            <person name="Burns J.A."/>
            <person name="Warring S."/>
            <person name="Larson R."/>
            <person name="Maurer-Alcala X."/>
            <person name="Dacks J."/>
            <person name="Kim E."/>
        </authorList>
    </citation>
    <scope>NUCLEOTIDE SEQUENCE</scope>
    <source>
        <strain evidence="1">PLY_AMNH</strain>
    </source>
</reference>
<evidence type="ECO:0000313" key="3">
    <source>
        <dbReference type="Proteomes" id="UP001190700"/>
    </source>
</evidence>
<name>A0AAE0BGC0_9CHLO</name>
<evidence type="ECO:0000313" key="1">
    <source>
        <dbReference type="EMBL" id="KAK3235469.1"/>
    </source>
</evidence>
<accession>A0AAE0BGC0</accession>
<dbReference type="AlphaFoldDB" id="A0AAE0BGC0"/>